<feature type="compositionally biased region" description="Polar residues" evidence="2">
    <location>
        <begin position="32"/>
        <end position="46"/>
    </location>
</feature>
<evidence type="ECO:0000256" key="1">
    <source>
        <dbReference type="SAM" id="Coils"/>
    </source>
</evidence>
<feature type="compositionally biased region" description="Polar residues" evidence="2">
    <location>
        <begin position="322"/>
        <end position="337"/>
    </location>
</feature>
<evidence type="ECO:0000313" key="4">
    <source>
        <dbReference type="EMBL" id="KXJ92705.1"/>
    </source>
</evidence>
<proteinExistence type="predicted"/>
<feature type="region of interest" description="Disordered" evidence="2">
    <location>
        <begin position="297"/>
        <end position="428"/>
    </location>
</feature>
<evidence type="ECO:0000256" key="2">
    <source>
        <dbReference type="SAM" id="MobiDB-lite"/>
    </source>
</evidence>
<sequence length="479" mass="52676">MTDRKSIDGEHWDRSVPQSPAPPSETCETRSVRSMSSASRNTNRLSITLPVALPNSISSRPTPTSSVPPTPLDTPSLDRQIDPNDMIIAIAAQERRILELREELSRAEGDLSKLKRQFTVSEGRRKRTSARPAEPLRTIGSARDNGQHVDDPALAKHKSEMDRRKAILLAQSQAQPKDSKRRVMRGGHTRTLSLLSPTKPSPDTPVSMDSELLSPASVTSEYQPEWQPDPIRLNKRATWAPRQTQPPSGMKQIASDFRQGLWTFVEDLRQATVGDEGISSTSNRTSDMAARLQKMELGDQDTIRAPAASRPRVPFAADDNSESSSPADSNAGDSSSRVQHRRSLSRPEPKSRKRFSWNPPAFDNLDDDDWSNWDSPNVKTSRWSGSTANGDIIAAIPEKNDEGEGAGGQHQSGSEVRASTPPSASKLEELPQALLNRLTPSGLKGLPSQFIKDWERSLSPPTDPNAFEASCRDIHAVSQ</sequence>
<feature type="compositionally biased region" description="Basic and acidic residues" evidence="2">
    <location>
        <begin position="1"/>
        <end position="14"/>
    </location>
</feature>
<evidence type="ECO:0000313" key="5">
    <source>
        <dbReference type="Proteomes" id="UP000070501"/>
    </source>
</evidence>
<accession>A0A136J686</accession>
<dbReference type="Pfam" id="PF13257">
    <property type="entry name" value="DUF4048"/>
    <property type="match status" value="1"/>
</dbReference>
<feature type="region of interest" description="Disordered" evidence="2">
    <location>
        <begin position="1"/>
        <end position="80"/>
    </location>
</feature>
<feature type="compositionally biased region" description="Polar residues" evidence="2">
    <location>
        <begin position="377"/>
        <end position="389"/>
    </location>
</feature>
<feature type="region of interest" description="Disordered" evidence="2">
    <location>
        <begin position="172"/>
        <end position="208"/>
    </location>
</feature>
<feature type="compositionally biased region" description="Basic residues" evidence="2">
    <location>
        <begin position="179"/>
        <end position="188"/>
    </location>
</feature>
<feature type="coiled-coil region" evidence="1">
    <location>
        <begin position="90"/>
        <end position="117"/>
    </location>
</feature>
<feature type="region of interest" description="Disordered" evidence="2">
    <location>
        <begin position="454"/>
        <end position="479"/>
    </location>
</feature>
<organism evidence="4 5">
    <name type="scientific">Microdochium bolleyi</name>
    <dbReference type="NCBI Taxonomy" id="196109"/>
    <lineage>
        <taxon>Eukaryota</taxon>
        <taxon>Fungi</taxon>
        <taxon>Dikarya</taxon>
        <taxon>Ascomycota</taxon>
        <taxon>Pezizomycotina</taxon>
        <taxon>Sordariomycetes</taxon>
        <taxon>Xylariomycetidae</taxon>
        <taxon>Xylariales</taxon>
        <taxon>Microdochiaceae</taxon>
        <taxon>Microdochium</taxon>
    </lineage>
</organism>
<feature type="compositionally biased region" description="Low complexity" evidence="2">
    <location>
        <begin position="54"/>
        <end position="65"/>
    </location>
</feature>
<dbReference type="InterPro" id="IPR025122">
    <property type="entry name" value="DUF4048"/>
</dbReference>
<dbReference type="InParanoid" id="A0A136J686"/>
<dbReference type="EMBL" id="KQ964248">
    <property type="protein sequence ID" value="KXJ92705.1"/>
    <property type="molecule type" value="Genomic_DNA"/>
</dbReference>
<keyword evidence="1" id="KW-0175">Coiled coil</keyword>
<keyword evidence="5" id="KW-1185">Reference proteome</keyword>
<feature type="domain" description="DUF4048" evidence="3">
    <location>
        <begin position="251"/>
        <end position="339"/>
    </location>
</feature>
<dbReference type="AlphaFoldDB" id="A0A136J686"/>
<dbReference type="Proteomes" id="UP000070501">
    <property type="component" value="Unassembled WGS sequence"/>
</dbReference>
<dbReference type="OrthoDB" id="4097086at2759"/>
<reference evidence="5" key="1">
    <citation type="submission" date="2016-02" db="EMBL/GenBank/DDBJ databases">
        <title>Draft genome sequence of Microdochium bolleyi, a fungal endophyte of beachgrass.</title>
        <authorList>
            <consortium name="DOE Joint Genome Institute"/>
            <person name="David A.S."/>
            <person name="May G."/>
            <person name="Haridas S."/>
            <person name="Lim J."/>
            <person name="Wang M."/>
            <person name="Labutti K."/>
            <person name="Lipzen A."/>
            <person name="Barry K."/>
            <person name="Grigoriev I.V."/>
        </authorList>
    </citation>
    <scope>NUCLEOTIDE SEQUENCE [LARGE SCALE GENOMIC DNA]</scope>
    <source>
        <strain evidence="5">J235TASD1</strain>
    </source>
</reference>
<name>A0A136J686_9PEZI</name>
<protein>
    <recommendedName>
        <fullName evidence="3">DUF4048 domain-containing protein</fullName>
    </recommendedName>
</protein>
<feature type="compositionally biased region" description="Basic and acidic residues" evidence="2">
    <location>
        <begin position="470"/>
        <end position="479"/>
    </location>
</feature>
<evidence type="ECO:0000259" key="3">
    <source>
        <dbReference type="Pfam" id="PF13257"/>
    </source>
</evidence>
<gene>
    <name evidence="4" type="ORF">Micbo1qcDRAFT_202904</name>
</gene>